<dbReference type="SUPFAM" id="SSF55874">
    <property type="entry name" value="ATPase domain of HSP90 chaperone/DNA topoisomerase II/histidine kinase"/>
    <property type="match status" value="1"/>
</dbReference>
<dbReference type="PROSITE" id="PS50894">
    <property type="entry name" value="HPT"/>
    <property type="match status" value="1"/>
</dbReference>
<dbReference type="HOGENOM" id="CLU_000650_3_6_6"/>
<dbReference type="InterPro" id="IPR004105">
    <property type="entry name" value="CheA-like_dim"/>
</dbReference>
<evidence type="ECO:0000256" key="7">
    <source>
        <dbReference type="ARBA" id="ARBA00022741"/>
    </source>
</evidence>
<evidence type="ECO:0000256" key="8">
    <source>
        <dbReference type="ARBA" id="ARBA00022777"/>
    </source>
</evidence>
<evidence type="ECO:0000256" key="4">
    <source>
        <dbReference type="ARBA" id="ARBA00022500"/>
    </source>
</evidence>
<evidence type="ECO:0000256" key="10">
    <source>
        <dbReference type="ARBA" id="ARBA00023012"/>
    </source>
</evidence>
<organism evidence="18">
    <name type="scientific">Shewanella sp. (strain MR-7)</name>
    <dbReference type="NCBI Taxonomy" id="60481"/>
    <lineage>
        <taxon>Bacteria</taxon>
        <taxon>Pseudomonadati</taxon>
        <taxon>Pseudomonadota</taxon>
        <taxon>Gammaproteobacteria</taxon>
        <taxon>Alteromonadales</taxon>
        <taxon>Shewanellaceae</taxon>
        <taxon>Shewanella</taxon>
    </lineage>
</organism>
<dbReference type="SMART" id="SM01231">
    <property type="entry name" value="H-kinase_dim"/>
    <property type="match status" value="1"/>
</dbReference>
<dbReference type="PROSITE" id="PS50109">
    <property type="entry name" value="HIS_KIN"/>
    <property type="match status" value="1"/>
</dbReference>
<dbReference type="SMART" id="SM00073">
    <property type="entry name" value="HPT"/>
    <property type="match status" value="1"/>
</dbReference>
<evidence type="ECO:0000256" key="1">
    <source>
        <dbReference type="ARBA" id="ARBA00000085"/>
    </source>
</evidence>
<dbReference type="GO" id="GO:0000155">
    <property type="term" value="F:phosphorelay sensor kinase activity"/>
    <property type="evidence" value="ECO:0007669"/>
    <property type="project" value="InterPro"/>
</dbReference>
<dbReference type="InterPro" id="IPR036890">
    <property type="entry name" value="HATPase_C_sf"/>
</dbReference>
<evidence type="ECO:0000256" key="5">
    <source>
        <dbReference type="ARBA" id="ARBA00022553"/>
    </source>
</evidence>
<dbReference type="SUPFAM" id="SSF47384">
    <property type="entry name" value="Homodimeric domain of signal transducing histidine kinase"/>
    <property type="match status" value="1"/>
</dbReference>
<dbReference type="SMART" id="SM00387">
    <property type="entry name" value="HATPase_c"/>
    <property type="match status" value="1"/>
</dbReference>
<dbReference type="SMART" id="SM00260">
    <property type="entry name" value="CheW"/>
    <property type="match status" value="1"/>
</dbReference>
<dbReference type="CDD" id="cd00731">
    <property type="entry name" value="CheA_reg"/>
    <property type="match status" value="1"/>
</dbReference>
<dbReference type="SUPFAM" id="SSF50341">
    <property type="entry name" value="CheW-like"/>
    <property type="match status" value="1"/>
</dbReference>
<accession>Q0HVI5</accession>
<protein>
    <recommendedName>
        <fullName evidence="3">Chemotaxis protein CheA</fullName>
        <ecNumber evidence="2">2.7.13.3</ecNumber>
    </recommendedName>
</protein>
<keyword evidence="8 18" id="KW-0418">Kinase</keyword>
<evidence type="ECO:0000256" key="9">
    <source>
        <dbReference type="ARBA" id="ARBA00022840"/>
    </source>
</evidence>
<dbReference type="Pfam" id="PF01627">
    <property type="entry name" value="Hpt"/>
    <property type="match status" value="1"/>
</dbReference>
<sequence length="736" mass="79848">MSINMAEFHQVFFEESHEHLENMEQLLLALDLDAPDPEELNTIFRAAHSIKGGSGIFGFTALTSVTHVMENLLDKTRKGTFELSSSVIDLLLRTVDTLSHILNLYREEEPIDWQQVEFAKNQLVAVLNGEPFSTQTANAANGVSAANPNTNNQTEDKPLQAAVTPSLASQSVDDSFGFFEDEVELGLVDETEHFGFFDEAYTAKEIRAEDINAKPSAVLKSSTNEHIAVNKAAPVNEDSAVNGYGLDDELGYGFFESLTPETFASEIDALTSASAKANPMKDAISPLDVQTESSTSKPTRAKKQSKEAKLLQANTSTNAETTQLLSSSAAISAAPASSNQPAAKKASAASQDATLRVETSKIDTLVNLAGELVITQSMLTLIGNELGGELGERLKTALNELERNTREMQEAVMSVRMLPVSFVFNRFHRLVRDLSDQLGKNVSLVIEGGNTEIDKGMIEKLVDPLTHLVRNSLDHGIEKPEKRLAAGKSEAGVLSLKASQRGGSIVIAVHDDGGGLNRERILQKARENGMALPENMTDKQVWQLIFAAGFSTAAEVTDVSGRGVGMDVVRKNIEALGGRIDIDSVAGQGATFEIQLPLTLAIVDGMSVSVGNQIYILPLVHIIESIQPQTEQLKFLAKERLLRVREEYLPLLNLYQLMEIEPQAKTPEAGIVVLLESNNKRFGLCVDALVGQQQVVIKSLEKHYRRIPGVSGATIMGDGSVALILDVESLALHIKN</sequence>
<evidence type="ECO:0000256" key="12">
    <source>
        <dbReference type="PROSITE-ProRule" id="PRU00110"/>
    </source>
</evidence>
<dbReference type="InterPro" id="IPR005467">
    <property type="entry name" value="His_kinase_dom"/>
</dbReference>
<dbReference type="Pfam" id="PF01584">
    <property type="entry name" value="CheW"/>
    <property type="match status" value="1"/>
</dbReference>
<keyword evidence="10" id="KW-0902">Two-component regulatory system</keyword>
<dbReference type="FunFam" id="3.30.565.10:FF:000016">
    <property type="entry name" value="Chemotaxis protein CheA, putative"/>
    <property type="match status" value="1"/>
</dbReference>
<dbReference type="Gene3D" id="3.30.565.10">
    <property type="entry name" value="Histidine kinase-like ATPase, C-terminal domain"/>
    <property type="match status" value="1"/>
</dbReference>
<dbReference type="FunFam" id="2.30.30.40:FF:000048">
    <property type="entry name" value="Chemotaxis protein CheA, putative"/>
    <property type="match status" value="1"/>
</dbReference>
<feature type="domain" description="Histidine kinase" evidence="15">
    <location>
        <begin position="392"/>
        <end position="600"/>
    </location>
</feature>
<evidence type="ECO:0000259" key="15">
    <source>
        <dbReference type="PROSITE" id="PS50109"/>
    </source>
</evidence>
<evidence type="ECO:0000256" key="13">
    <source>
        <dbReference type="SAM" id="Coils"/>
    </source>
</evidence>
<feature type="coiled-coil region" evidence="13">
    <location>
        <begin position="391"/>
        <end position="418"/>
    </location>
</feature>
<name>Q0HVI5_SHESR</name>
<dbReference type="PROSITE" id="PS50851">
    <property type="entry name" value="CHEW"/>
    <property type="match status" value="1"/>
</dbReference>
<dbReference type="InterPro" id="IPR036641">
    <property type="entry name" value="HPT_dom_sf"/>
</dbReference>
<keyword evidence="9" id="KW-0067">ATP-binding</keyword>
<evidence type="ECO:0000256" key="14">
    <source>
        <dbReference type="SAM" id="MobiDB-lite"/>
    </source>
</evidence>
<dbReference type="PANTHER" id="PTHR43395:SF10">
    <property type="entry name" value="CHEMOTAXIS PROTEIN CHEA"/>
    <property type="match status" value="1"/>
</dbReference>
<evidence type="ECO:0000256" key="3">
    <source>
        <dbReference type="ARBA" id="ARBA00021495"/>
    </source>
</evidence>
<keyword evidence="4" id="KW-0145">Chemotaxis</keyword>
<feature type="modified residue" description="Phosphohistidine" evidence="12">
    <location>
        <position position="48"/>
    </location>
</feature>
<evidence type="ECO:0000256" key="11">
    <source>
        <dbReference type="ARBA" id="ARBA00035100"/>
    </source>
</evidence>
<dbReference type="PANTHER" id="PTHR43395">
    <property type="entry name" value="SENSOR HISTIDINE KINASE CHEA"/>
    <property type="match status" value="1"/>
</dbReference>
<dbReference type="InterPro" id="IPR036061">
    <property type="entry name" value="CheW-like_dom_sf"/>
</dbReference>
<evidence type="ECO:0000256" key="6">
    <source>
        <dbReference type="ARBA" id="ARBA00022679"/>
    </source>
</evidence>
<feature type="compositionally biased region" description="Polar residues" evidence="14">
    <location>
        <begin position="288"/>
        <end position="298"/>
    </location>
</feature>
<evidence type="ECO:0000256" key="2">
    <source>
        <dbReference type="ARBA" id="ARBA00012438"/>
    </source>
</evidence>
<keyword evidence="7" id="KW-0547">Nucleotide-binding</keyword>
<dbReference type="GO" id="GO:0005737">
    <property type="term" value="C:cytoplasm"/>
    <property type="evidence" value="ECO:0007669"/>
    <property type="project" value="InterPro"/>
</dbReference>
<dbReference type="Gene3D" id="2.30.30.40">
    <property type="entry name" value="SH3 Domains"/>
    <property type="match status" value="1"/>
</dbReference>
<dbReference type="CDD" id="cd16916">
    <property type="entry name" value="HATPase_CheA-like"/>
    <property type="match status" value="1"/>
</dbReference>
<dbReference type="KEGG" id="shm:Shewmr7_1881"/>
<proteinExistence type="predicted"/>
<gene>
    <name evidence="18" type="ordered locus">Shewmr7_1881</name>
</gene>
<dbReference type="GO" id="GO:0006935">
    <property type="term" value="P:chemotaxis"/>
    <property type="evidence" value="ECO:0007669"/>
    <property type="project" value="UniProtKB-KW"/>
</dbReference>
<dbReference type="InterPro" id="IPR002545">
    <property type="entry name" value="CheW-lke_dom"/>
</dbReference>
<feature type="domain" description="HPt" evidence="17">
    <location>
        <begin position="1"/>
        <end position="105"/>
    </location>
</feature>
<comment type="catalytic activity">
    <reaction evidence="1">
        <text>ATP + protein L-histidine = ADP + protein N-phospho-L-histidine.</text>
        <dbReference type="EC" id="2.7.13.3"/>
    </reaction>
</comment>
<dbReference type="SUPFAM" id="SSF47226">
    <property type="entry name" value="Histidine-containing phosphotransfer domain, HPT domain"/>
    <property type="match status" value="1"/>
</dbReference>
<dbReference type="EC" id="2.7.13.3" evidence="2"/>
<evidence type="ECO:0000259" key="17">
    <source>
        <dbReference type="PROSITE" id="PS50894"/>
    </source>
</evidence>
<feature type="region of interest" description="Disordered" evidence="14">
    <location>
        <begin position="281"/>
        <end position="319"/>
    </location>
</feature>
<dbReference type="Pfam" id="PF02895">
    <property type="entry name" value="H-kinase_dim"/>
    <property type="match status" value="1"/>
</dbReference>
<dbReference type="InterPro" id="IPR036097">
    <property type="entry name" value="HisK_dim/P_sf"/>
</dbReference>
<dbReference type="Pfam" id="PF02518">
    <property type="entry name" value="HATPase_c"/>
    <property type="match status" value="1"/>
</dbReference>
<dbReference type="InterPro" id="IPR051315">
    <property type="entry name" value="Bact_Chemotaxis_CheA"/>
</dbReference>
<dbReference type="Gene3D" id="1.20.120.160">
    <property type="entry name" value="HPT domain"/>
    <property type="match status" value="1"/>
</dbReference>
<dbReference type="PRINTS" id="PR00344">
    <property type="entry name" value="BCTRLSENSOR"/>
</dbReference>
<comment type="function">
    <text evidence="11">Involved in the transmission of sensory signals from the chemoreceptors to the flagellar motors. CheA is autophosphorylated; it can transfer its phosphate group to either CheB or CheY.</text>
</comment>
<reference evidence="18" key="1">
    <citation type="submission" date="2006-08" db="EMBL/GenBank/DDBJ databases">
        <title>Complete sequence of Chromosome1 of Shewanella sp. MR-7.</title>
        <authorList>
            <consortium name="US DOE Joint Genome Institute"/>
            <person name="Copeland A."/>
            <person name="Lucas S."/>
            <person name="Lapidus A."/>
            <person name="Barry K."/>
            <person name="Detter J.C."/>
            <person name="Glavina del Rio T."/>
            <person name="Hammon N."/>
            <person name="Israni S."/>
            <person name="Dalin E."/>
            <person name="Tice H."/>
            <person name="Pitluck S."/>
            <person name="Kiss H."/>
            <person name="Brettin T."/>
            <person name="Bruce D."/>
            <person name="Han C."/>
            <person name="Tapia R."/>
            <person name="Gilna P."/>
            <person name="Schmutz J."/>
            <person name="Larimer F."/>
            <person name="Land M."/>
            <person name="Hauser L."/>
            <person name="Kyrpides N."/>
            <person name="Mikhailova N."/>
            <person name="Nealson K."/>
            <person name="Konstantinidis K."/>
            <person name="Klappenbach J."/>
            <person name="Tiedje J."/>
            <person name="Richardson P."/>
        </authorList>
    </citation>
    <scope>NUCLEOTIDE SEQUENCE</scope>
    <source>
        <strain evidence="18">MR-7</strain>
    </source>
</reference>
<dbReference type="AlphaFoldDB" id="Q0HVI5"/>
<dbReference type="GO" id="GO:0005524">
    <property type="term" value="F:ATP binding"/>
    <property type="evidence" value="ECO:0007669"/>
    <property type="project" value="UniProtKB-KW"/>
</dbReference>
<keyword evidence="13" id="KW-0175">Coiled coil</keyword>
<keyword evidence="5 12" id="KW-0597">Phosphoprotein</keyword>
<dbReference type="Gene3D" id="1.10.287.560">
    <property type="entry name" value="Histidine kinase CheA-like, homodimeric domain"/>
    <property type="match status" value="1"/>
</dbReference>
<evidence type="ECO:0000259" key="16">
    <source>
        <dbReference type="PROSITE" id="PS50851"/>
    </source>
</evidence>
<evidence type="ECO:0000313" key="18">
    <source>
        <dbReference type="EMBL" id="ABI42870.1"/>
    </source>
</evidence>
<dbReference type="EMBL" id="CP000444">
    <property type="protein sequence ID" value="ABI42870.1"/>
    <property type="molecule type" value="Genomic_DNA"/>
</dbReference>
<feature type="domain" description="CheW-like" evidence="16">
    <location>
        <begin position="602"/>
        <end position="736"/>
    </location>
</feature>
<dbReference type="InterPro" id="IPR003594">
    <property type="entry name" value="HATPase_dom"/>
</dbReference>
<dbReference type="CDD" id="cd00088">
    <property type="entry name" value="HPT"/>
    <property type="match status" value="1"/>
</dbReference>
<dbReference type="InterPro" id="IPR008207">
    <property type="entry name" value="Sig_transdc_His_kin_Hpt_dom"/>
</dbReference>
<dbReference type="InterPro" id="IPR037006">
    <property type="entry name" value="CheA-like_homodim_sf"/>
</dbReference>
<keyword evidence="6" id="KW-0808">Transferase</keyword>
<dbReference type="InterPro" id="IPR004358">
    <property type="entry name" value="Sig_transdc_His_kin-like_C"/>
</dbReference>